<feature type="coiled-coil region" evidence="1">
    <location>
        <begin position="454"/>
        <end position="481"/>
    </location>
</feature>
<dbReference type="PROSITE" id="PS50006">
    <property type="entry name" value="FHA_DOMAIN"/>
    <property type="match status" value="1"/>
</dbReference>
<feature type="coiled-coil region" evidence="1">
    <location>
        <begin position="333"/>
        <end position="360"/>
    </location>
</feature>
<keyword evidence="2" id="KW-0472">Membrane</keyword>
<dbReference type="Proteomes" id="UP000789759">
    <property type="component" value="Unassembled WGS sequence"/>
</dbReference>
<reference evidence="4" key="1">
    <citation type="submission" date="2021-06" db="EMBL/GenBank/DDBJ databases">
        <authorList>
            <person name="Kallberg Y."/>
            <person name="Tangrot J."/>
            <person name="Rosling A."/>
        </authorList>
    </citation>
    <scope>NUCLEOTIDE SEQUENCE</scope>
    <source>
        <strain evidence="4">FL966</strain>
    </source>
</reference>
<organism evidence="4 5">
    <name type="scientific">Cetraspora pellucida</name>
    <dbReference type="NCBI Taxonomy" id="1433469"/>
    <lineage>
        <taxon>Eukaryota</taxon>
        <taxon>Fungi</taxon>
        <taxon>Fungi incertae sedis</taxon>
        <taxon>Mucoromycota</taxon>
        <taxon>Glomeromycotina</taxon>
        <taxon>Glomeromycetes</taxon>
        <taxon>Diversisporales</taxon>
        <taxon>Gigasporaceae</taxon>
        <taxon>Cetraspora</taxon>
    </lineage>
</organism>
<dbReference type="AlphaFoldDB" id="A0A9N8ZZG1"/>
<dbReference type="PANTHER" id="PTHR15715:SF37">
    <property type="entry name" value="LD47843P"/>
    <property type="match status" value="1"/>
</dbReference>
<feature type="domain" description="FHA" evidence="3">
    <location>
        <begin position="41"/>
        <end position="97"/>
    </location>
</feature>
<evidence type="ECO:0000313" key="4">
    <source>
        <dbReference type="EMBL" id="CAG8511995.1"/>
    </source>
</evidence>
<dbReference type="SUPFAM" id="SSF49879">
    <property type="entry name" value="SMAD/FHA domain"/>
    <property type="match status" value="1"/>
</dbReference>
<feature type="transmembrane region" description="Helical" evidence="2">
    <location>
        <begin position="590"/>
        <end position="607"/>
    </location>
</feature>
<name>A0A9N8ZZG1_9GLOM</name>
<evidence type="ECO:0000313" key="5">
    <source>
        <dbReference type="Proteomes" id="UP000789759"/>
    </source>
</evidence>
<dbReference type="InterPro" id="IPR008984">
    <property type="entry name" value="SMAD_FHA_dom_sf"/>
</dbReference>
<dbReference type="Pfam" id="PF00498">
    <property type="entry name" value="FHA"/>
    <property type="match status" value="1"/>
</dbReference>
<keyword evidence="5" id="KW-1185">Reference proteome</keyword>
<dbReference type="Gene3D" id="2.60.200.20">
    <property type="match status" value="1"/>
</dbReference>
<gene>
    <name evidence="4" type="ORF">CPELLU_LOCUS2962</name>
</gene>
<dbReference type="InterPro" id="IPR000253">
    <property type="entry name" value="FHA_dom"/>
</dbReference>
<evidence type="ECO:0000256" key="1">
    <source>
        <dbReference type="SAM" id="Coils"/>
    </source>
</evidence>
<comment type="caution">
    <text evidence="4">The sequence shown here is derived from an EMBL/GenBank/DDBJ whole genome shotgun (WGS) entry which is preliminary data.</text>
</comment>
<evidence type="ECO:0000256" key="2">
    <source>
        <dbReference type="SAM" id="Phobius"/>
    </source>
</evidence>
<dbReference type="SMART" id="SM00240">
    <property type="entry name" value="FHA"/>
    <property type="match status" value="1"/>
</dbReference>
<proteinExistence type="predicted"/>
<dbReference type="InterPro" id="IPR051176">
    <property type="entry name" value="Cent_Immune-Sig_Mod"/>
</dbReference>
<protein>
    <submittedName>
        <fullName evidence="4">9551_t:CDS:1</fullName>
    </submittedName>
</protein>
<keyword evidence="1" id="KW-0175">Coiled coil</keyword>
<sequence length="608" mass="70416">MTSTISSTNVSPIFNDIILVLESINDTFSTKRICLSDNIPVKIGRMTNKNTHQTQTNGYFDSRVLSRTHAEIWNDNGKIFIRDLKSSNGTFVNGKRISIEDKEGEPVELKNYDILEFGIDIFSENDRKLLYRKIATTIQIISSSNARSKMNMIMNGQSSCKRRPGLMSEIYSSDVSFELYNARDESRRLTELNGVLNDIGNTLVSKNNRDRSNENGVFHHNFNEMQTKFHAVVSELNKKLEHEICLRNEYKEKSQMYEKKIQQLEESLKVACSNNLESDSKQIEKLEVQVQMFSQQLEYYPSQLKDANIIHSDEDDDLQKQSESLQLLHVSEVDELQYKIQEMNTELEITSRELSDLQNLYSSDTEKYKKRINELLKQLDDAPKDESTTKIDELNILSEFNELKSRYERIIVEHGASISKLNEEHADAIAFKDNLIRCLQREKDVFSNQFNDFKKDAQNALDTVQQQLINAREEIISIVNENNNLTVANGENLKKIEILKACLKDYANADCSEIEQIQAENARLTEENSKVNPKLKRSNQDESTEIDRNIKVELSKRLSGESSQAITYQHQKQENMVKDSEQTKLFLMELYYGIVYFIYVAYILFLFI</sequence>
<dbReference type="GO" id="GO:0005737">
    <property type="term" value="C:cytoplasm"/>
    <property type="evidence" value="ECO:0007669"/>
    <property type="project" value="TreeGrafter"/>
</dbReference>
<evidence type="ECO:0000259" key="3">
    <source>
        <dbReference type="PROSITE" id="PS50006"/>
    </source>
</evidence>
<dbReference type="OrthoDB" id="687730at2759"/>
<dbReference type="PANTHER" id="PTHR15715">
    <property type="entry name" value="CENTROSOMAL PROTEIN OF 170 KDA"/>
    <property type="match status" value="1"/>
</dbReference>
<feature type="coiled-coil region" evidence="1">
    <location>
        <begin position="233"/>
        <end position="296"/>
    </location>
</feature>
<accession>A0A9N8ZZG1</accession>
<keyword evidence="2" id="KW-0812">Transmembrane</keyword>
<dbReference type="EMBL" id="CAJVQA010001368">
    <property type="protein sequence ID" value="CAG8511995.1"/>
    <property type="molecule type" value="Genomic_DNA"/>
</dbReference>
<keyword evidence="2" id="KW-1133">Transmembrane helix</keyword>